<comment type="caution">
    <text evidence="3">The sequence shown here is derived from an EMBL/GenBank/DDBJ whole genome shotgun (WGS) entry which is preliminary data.</text>
</comment>
<dbReference type="Pfam" id="PF18986">
    <property type="entry name" value="DUF5719"/>
    <property type="match status" value="1"/>
</dbReference>
<feature type="compositionally biased region" description="Basic and acidic residues" evidence="1">
    <location>
        <begin position="70"/>
        <end position="81"/>
    </location>
</feature>
<protein>
    <submittedName>
        <fullName evidence="3">DUF5719 family protein</fullName>
    </submittedName>
</protein>
<organism evidence="3 4">
    <name type="scientific">Streptomyces rhizosphaericus</name>
    <dbReference type="NCBI Taxonomy" id="114699"/>
    <lineage>
        <taxon>Bacteria</taxon>
        <taxon>Bacillati</taxon>
        <taxon>Actinomycetota</taxon>
        <taxon>Actinomycetes</taxon>
        <taxon>Kitasatosporales</taxon>
        <taxon>Streptomycetaceae</taxon>
        <taxon>Streptomyces</taxon>
        <taxon>Streptomyces violaceusniger group</taxon>
    </lineage>
</organism>
<dbReference type="Proteomes" id="UP001500033">
    <property type="component" value="Unassembled WGS sequence"/>
</dbReference>
<feature type="compositionally biased region" description="Basic and acidic residues" evidence="1">
    <location>
        <begin position="101"/>
        <end position="122"/>
    </location>
</feature>
<keyword evidence="2" id="KW-0732">Signal</keyword>
<sequence length="532" mass="53346">MNRTTLSLIGAATALAAVTGVAALTGGSSSDDADASAKAATRLPVQRSTLLCPTPSSSDVSSTTYTAYTPKRDGVDAKDGAAELLPAQNPADDTADPGGDGGKDDGKTGKTGKTGKDGKDGGKGGQTAPGGDKPVLPLKEPGKPVTTEESSAGAPALIGTADGRFAPGWTVQQTTTIDAGSGRGLLGTACTAPDTDFWLPGVSTDRNRQDFVHLTNPDDAAAEVDLKLYGPSGRLKPSTDEAITVPPRSTVPILLSTLTDQRAAGASLHVTARSGRIGAAVQAVDQKAGSDWLPASAVPSTSVAIPGIPKDATSARLIVFAPGSDDADLKVRLAGPNNAISPAGHESLHVKSGMTSAIDLGDVTKGEPGSLLLTPEGGEGPATPVVAALQVTRGKGSNQETAFIPATAPIERSATAADNRTKGSTLSLVAPRGSAKVRVTASAGAGGGSPVSKTYEVKGGTTKALEPPRPTSGKGPYAVTVERLSGGPVHASRMLALSQDGVPMFTIQSLPDDRGTVAVPEAAQDLSLLNDD</sequence>
<name>A0ABN1S9U4_9ACTN</name>
<evidence type="ECO:0000256" key="1">
    <source>
        <dbReference type="SAM" id="MobiDB-lite"/>
    </source>
</evidence>
<proteinExistence type="predicted"/>
<evidence type="ECO:0000256" key="2">
    <source>
        <dbReference type="SAM" id="SignalP"/>
    </source>
</evidence>
<evidence type="ECO:0000313" key="4">
    <source>
        <dbReference type="Proteomes" id="UP001500033"/>
    </source>
</evidence>
<feature type="signal peptide" evidence="2">
    <location>
        <begin position="1"/>
        <end position="22"/>
    </location>
</feature>
<reference evidence="3 4" key="1">
    <citation type="journal article" date="2019" name="Int. J. Syst. Evol. Microbiol.">
        <title>The Global Catalogue of Microorganisms (GCM) 10K type strain sequencing project: providing services to taxonomists for standard genome sequencing and annotation.</title>
        <authorList>
            <consortium name="The Broad Institute Genomics Platform"/>
            <consortium name="The Broad Institute Genome Sequencing Center for Infectious Disease"/>
            <person name="Wu L."/>
            <person name="Ma J."/>
        </authorList>
    </citation>
    <scope>NUCLEOTIDE SEQUENCE [LARGE SCALE GENOMIC DNA]</scope>
    <source>
        <strain evidence="3 4">JCM 11445</strain>
    </source>
</reference>
<dbReference type="InterPro" id="IPR043777">
    <property type="entry name" value="DUF5719"/>
</dbReference>
<feature type="chain" id="PRO_5047473797" evidence="2">
    <location>
        <begin position="23"/>
        <end position="532"/>
    </location>
</feature>
<feature type="region of interest" description="Disordered" evidence="1">
    <location>
        <begin position="440"/>
        <end position="476"/>
    </location>
</feature>
<feature type="region of interest" description="Disordered" evidence="1">
    <location>
        <begin position="48"/>
        <end position="155"/>
    </location>
</feature>
<feature type="compositionally biased region" description="Low complexity" evidence="1">
    <location>
        <begin position="53"/>
        <end position="69"/>
    </location>
</feature>
<accession>A0ABN1S9U4</accession>
<keyword evidence="4" id="KW-1185">Reference proteome</keyword>
<dbReference type="EMBL" id="BAAAIE010000018">
    <property type="protein sequence ID" value="GAA0979435.1"/>
    <property type="molecule type" value="Genomic_DNA"/>
</dbReference>
<gene>
    <name evidence="3" type="ORF">GCM10009576_034850</name>
</gene>
<evidence type="ECO:0000313" key="3">
    <source>
        <dbReference type="EMBL" id="GAA0979435.1"/>
    </source>
</evidence>